<dbReference type="AlphaFoldDB" id="A0A5A7N7W7"/>
<dbReference type="Proteomes" id="UP000324996">
    <property type="component" value="Unassembled WGS sequence"/>
</dbReference>
<reference evidence="1 2" key="1">
    <citation type="submission" date="2019-09" db="EMBL/GenBank/DDBJ databases">
        <title>NBRP : Genome information of microbial organism related human and environment.</title>
        <authorList>
            <person name="Hattori M."/>
            <person name="Oshima K."/>
            <person name="Inaba H."/>
            <person name="Suda W."/>
            <person name="Sakamoto M."/>
            <person name="Iino T."/>
            <person name="Kitahara M."/>
            <person name="Oshida Y."/>
            <person name="Iida T."/>
            <person name="Kudo T."/>
            <person name="Itoh T."/>
            <person name="Ohkuma M."/>
        </authorList>
    </citation>
    <scope>NUCLEOTIDE SEQUENCE [LARGE SCALE GENOMIC DNA]</scope>
    <source>
        <strain evidence="1 2">Q-1</strain>
    </source>
</reference>
<dbReference type="RefSeq" id="WP_313979574.1">
    <property type="nucleotide sequence ID" value="NZ_BKCN01000004.1"/>
</dbReference>
<sequence>MPNLWLITHADHLRRTLYETLYTQRHLCFRTPAAFEPSRPVYRAAFNLRPLAIWLDTP</sequence>
<name>A0A5A7N7W7_9PROT</name>
<evidence type="ECO:0000313" key="2">
    <source>
        <dbReference type="Proteomes" id="UP000324996"/>
    </source>
</evidence>
<evidence type="ECO:0000313" key="1">
    <source>
        <dbReference type="EMBL" id="GER03480.1"/>
    </source>
</evidence>
<proteinExistence type="predicted"/>
<accession>A0A5A7N7W7</accession>
<organism evidence="1 2">
    <name type="scientific">Iodidimonas nitroreducens</name>
    <dbReference type="NCBI Taxonomy" id="1236968"/>
    <lineage>
        <taxon>Bacteria</taxon>
        <taxon>Pseudomonadati</taxon>
        <taxon>Pseudomonadota</taxon>
        <taxon>Alphaproteobacteria</taxon>
        <taxon>Iodidimonadales</taxon>
        <taxon>Iodidimonadaceae</taxon>
        <taxon>Iodidimonas</taxon>
    </lineage>
</organism>
<dbReference type="EMBL" id="BKCN01000004">
    <property type="protein sequence ID" value="GER03480.1"/>
    <property type="molecule type" value="Genomic_DNA"/>
</dbReference>
<keyword evidence="2" id="KW-1185">Reference proteome</keyword>
<gene>
    <name evidence="1" type="ORF">JCM17846_11620</name>
</gene>
<protein>
    <submittedName>
        <fullName evidence="1">Uncharacterized protein</fullName>
    </submittedName>
</protein>
<comment type="caution">
    <text evidence="1">The sequence shown here is derived from an EMBL/GenBank/DDBJ whole genome shotgun (WGS) entry which is preliminary data.</text>
</comment>